<accession>D6X6M1</accession>
<reference evidence="3" key="2">
    <citation type="submission" date="2009-10" db="EMBL/GenBank/DDBJ databases">
        <title>The genome sequence of Streptomyces pristinaespiralis strain ATCC 25486.</title>
        <authorList>
            <consortium name="The Broad Institute Genome Sequencing Platform"/>
            <consortium name="Broad Institute Microbial Sequencing Center"/>
            <person name="Fischbach M."/>
            <person name="Godfrey P."/>
            <person name="Ward D."/>
            <person name="Young S."/>
            <person name="Zeng Q."/>
            <person name="Koehrsen M."/>
            <person name="Alvarado L."/>
            <person name="Berlin A.M."/>
            <person name="Bochicchio J."/>
            <person name="Borenstein D."/>
            <person name="Chapman S.B."/>
            <person name="Chen Z."/>
            <person name="Engels R."/>
            <person name="Freedman E."/>
            <person name="Gellesch M."/>
            <person name="Goldberg J."/>
            <person name="Griggs A."/>
            <person name="Gujja S."/>
            <person name="Heilman E.R."/>
            <person name="Heiman D.I."/>
            <person name="Hepburn T.A."/>
            <person name="Howarth C."/>
            <person name="Jen D."/>
            <person name="Larson L."/>
            <person name="Lewis B."/>
            <person name="Mehta T."/>
            <person name="Park D."/>
            <person name="Pearson M."/>
            <person name="Richards J."/>
            <person name="Roberts A."/>
            <person name="Saif S."/>
            <person name="Shea T.D."/>
            <person name="Shenoy N."/>
            <person name="Sisk P."/>
            <person name="Stolte C."/>
            <person name="Sykes S.N."/>
            <person name="Thomson T."/>
            <person name="Walk T."/>
            <person name="White J."/>
            <person name="Yandava C."/>
            <person name="Straight P."/>
            <person name="Clardy J."/>
            <person name="Hung D."/>
            <person name="Kolter R."/>
            <person name="Mekalanos J."/>
            <person name="Walker S."/>
            <person name="Walsh C.T."/>
            <person name="Wieland-Brown L.C."/>
            <person name="Haas B."/>
            <person name="Nusbaum C."/>
            <person name="Birren B."/>
        </authorList>
    </citation>
    <scope>NUCLEOTIDE SEQUENCE [LARGE SCALE GENOMIC DNA]</scope>
    <source>
        <strain evidence="3">ATCC 25486 / DSM 40338 / CBS 914.69 / JCM 4507 / NBRC 13074 / NRRL 2958 / 5647</strain>
    </source>
</reference>
<dbReference type="HOGENOM" id="CLU_2439555_0_0_11"/>
<dbReference type="Proteomes" id="UP000002805">
    <property type="component" value="Chromosome"/>
</dbReference>
<sequence length="90" mass="9450">MLPAPALPAPARQHRPPADARRALEQDLPPPTVPAARPAPPPPGRRSCARRRGTAGGGAGDLAAEAAERWAVRVLKGLRERISGLLATDR</sequence>
<proteinExistence type="predicted"/>
<feature type="compositionally biased region" description="Basic and acidic residues" evidence="1">
    <location>
        <begin position="16"/>
        <end position="25"/>
    </location>
</feature>
<feature type="compositionally biased region" description="Pro residues" evidence="1">
    <location>
        <begin position="28"/>
        <end position="44"/>
    </location>
</feature>
<keyword evidence="3" id="KW-1185">Reference proteome</keyword>
<evidence type="ECO:0000256" key="1">
    <source>
        <dbReference type="SAM" id="MobiDB-lite"/>
    </source>
</evidence>
<protein>
    <submittedName>
        <fullName evidence="2">Predicted protein</fullName>
    </submittedName>
</protein>
<feature type="region of interest" description="Disordered" evidence="1">
    <location>
        <begin position="1"/>
        <end position="62"/>
    </location>
</feature>
<reference evidence="3" key="1">
    <citation type="submission" date="2008-02" db="EMBL/GenBank/DDBJ databases">
        <authorList>
            <consortium name="The Broad Institute Genome Sequencing Platform"/>
            <person name="Fischbach M."/>
            <person name="Ward D."/>
            <person name="Young S."/>
            <person name="Jaffe D."/>
            <person name="Gnerre S."/>
            <person name="Berlin A."/>
            <person name="Heiman D."/>
            <person name="Hepburn T."/>
            <person name="Sykes S."/>
            <person name="Alvarado L."/>
            <person name="Kodira C.D."/>
            <person name="Straight P."/>
            <person name="Clardy J."/>
            <person name="Hung D."/>
            <person name="Kolter R."/>
            <person name="Mekalanos J."/>
            <person name="Walker S."/>
            <person name="Walsh C.T."/>
            <person name="Lander E."/>
            <person name="Galagan J."/>
            <person name="Nusbaum C."/>
            <person name="Birren B."/>
        </authorList>
    </citation>
    <scope>NUCLEOTIDE SEQUENCE [LARGE SCALE GENOMIC DNA]</scope>
    <source>
        <strain evidence="3">ATCC 25486 / DSM 40338 / CBS 914.69 / JCM 4507 / NBRC 13074 / NRRL 2958 / 5647</strain>
    </source>
</reference>
<evidence type="ECO:0000313" key="2">
    <source>
        <dbReference type="EMBL" id="EFH30604.1"/>
    </source>
</evidence>
<name>D6X6M1_STRE2</name>
<dbReference type="EMBL" id="CM000950">
    <property type="protein sequence ID" value="EFH30604.1"/>
    <property type="molecule type" value="Genomic_DNA"/>
</dbReference>
<dbReference type="AlphaFoldDB" id="D6X6M1"/>
<evidence type="ECO:0000313" key="3">
    <source>
        <dbReference type="Proteomes" id="UP000002805"/>
    </source>
</evidence>
<gene>
    <name evidence="2" type="ORF">SSDG_05814</name>
</gene>
<organism evidence="2 3">
    <name type="scientific">Streptomyces pristinaespiralis (strain ATCC 25486 / DSM 40338 / CBS 914.69 / JCM 4507 / KCC S-0507 / NBRC 13074 / NRRL 2958 / 5647)</name>
    <dbReference type="NCBI Taxonomy" id="457429"/>
    <lineage>
        <taxon>Bacteria</taxon>
        <taxon>Bacillati</taxon>
        <taxon>Actinomycetota</taxon>
        <taxon>Actinomycetes</taxon>
        <taxon>Kitasatosporales</taxon>
        <taxon>Streptomycetaceae</taxon>
        <taxon>Streptomyces</taxon>
    </lineage>
</organism>